<protein>
    <submittedName>
        <fullName evidence="1">Uncharacterized protein</fullName>
    </submittedName>
</protein>
<sequence>MVAPTMALRGYLIGRSPLRMRTTQFAKASGRLPFAQALRLPRDLSRPFTMRIWKGKQEIPVNLPPNIPQPPDLDACLERYTLSMRLQDGCSLEEYQEIAANVEKYAPSIIAGCEKKPYARLDACSADDTAAPARANVAVQVTLYVPPPGYPGGIELTVYDYGSDITKGLKSLDARIEHCTLSGEVKEGRLWYGDEADEH</sequence>
<organism evidence="1 2">
    <name type="scientific">Hortaea werneckii</name>
    <name type="common">Black yeast</name>
    <name type="synonym">Cladosporium werneckii</name>
    <dbReference type="NCBI Taxonomy" id="91943"/>
    <lineage>
        <taxon>Eukaryota</taxon>
        <taxon>Fungi</taxon>
        <taxon>Dikarya</taxon>
        <taxon>Ascomycota</taxon>
        <taxon>Pezizomycotina</taxon>
        <taxon>Dothideomycetes</taxon>
        <taxon>Dothideomycetidae</taxon>
        <taxon>Mycosphaerellales</taxon>
        <taxon>Teratosphaeriaceae</taxon>
        <taxon>Hortaea</taxon>
    </lineage>
</organism>
<comment type="caution">
    <text evidence="1">The sequence shown here is derived from an EMBL/GenBank/DDBJ whole genome shotgun (WGS) entry which is preliminary data.</text>
</comment>
<dbReference type="Proteomes" id="UP000270230">
    <property type="component" value="Unassembled WGS sequence"/>
</dbReference>
<name>A0A3M7CAS5_HORWE</name>
<dbReference type="AlphaFoldDB" id="A0A3M7CAS5"/>
<accession>A0A3M7CAS5</accession>
<proteinExistence type="predicted"/>
<evidence type="ECO:0000313" key="1">
    <source>
        <dbReference type="EMBL" id="RMY49272.1"/>
    </source>
</evidence>
<dbReference type="VEuPathDB" id="FungiDB:BTJ68_06558"/>
<dbReference type="EMBL" id="QWIN01000604">
    <property type="protein sequence ID" value="RMY49272.1"/>
    <property type="molecule type" value="Genomic_DNA"/>
</dbReference>
<gene>
    <name evidence="1" type="ORF">D0865_07591</name>
</gene>
<dbReference type="OrthoDB" id="3872233at2759"/>
<evidence type="ECO:0000313" key="2">
    <source>
        <dbReference type="Proteomes" id="UP000270230"/>
    </source>
</evidence>
<reference evidence="1 2" key="1">
    <citation type="journal article" date="2018" name="BMC Genomics">
        <title>Genomic evidence for intraspecific hybridization in a clonal and extremely halotolerant yeast.</title>
        <authorList>
            <person name="Gostincar C."/>
            <person name="Stajich J.E."/>
            <person name="Zupancic J."/>
            <person name="Zalar P."/>
            <person name="Gunde-Cimerman N."/>
        </authorList>
    </citation>
    <scope>NUCLEOTIDE SEQUENCE [LARGE SCALE GENOMIC DNA]</scope>
    <source>
        <strain evidence="1 2">EXF-151</strain>
    </source>
</reference>